<keyword evidence="1" id="KW-0812">Transmembrane</keyword>
<evidence type="ECO:0000313" key="3">
    <source>
        <dbReference type="Proteomes" id="UP000290289"/>
    </source>
</evidence>
<dbReference type="EMBL" id="RDQH01000333">
    <property type="protein sequence ID" value="RXH94839.1"/>
    <property type="molecule type" value="Genomic_DNA"/>
</dbReference>
<organism evidence="2 3">
    <name type="scientific">Malus domestica</name>
    <name type="common">Apple</name>
    <name type="synonym">Pyrus malus</name>
    <dbReference type="NCBI Taxonomy" id="3750"/>
    <lineage>
        <taxon>Eukaryota</taxon>
        <taxon>Viridiplantae</taxon>
        <taxon>Streptophyta</taxon>
        <taxon>Embryophyta</taxon>
        <taxon>Tracheophyta</taxon>
        <taxon>Spermatophyta</taxon>
        <taxon>Magnoliopsida</taxon>
        <taxon>eudicotyledons</taxon>
        <taxon>Gunneridae</taxon>
        <taxon>Pentapetalae</taxon>
        <taxon>rosids</taxon>
        <taxon>fabids</taxon>
        <taxon>Rosales</taxon>
        <taxon>Rosaceae</taxon>
        <taxon>Amygdaloideae</taxon>
        <taxon>Maleae</taxon>
        <taxon>Malus</taxon>
    </lineage>
</organism>
<dbReference type="STRING" id="3750.A0A498JG73"/>
<gene>
    <name evidence="2" type="ORF">DVH24_024523</name>
</gene>
<reference evidence="2 3" key="1">
    <citation type="submission" date="2018-10" db="EMBL/GenBank/DDBJ databases">
        <title>A high-quality apple genome assembly.</title>
        <authorList>
            <person name="Hu J."/>
        </authorList>
    </citation>
    <scope>NUCLEOTIDE SEQUENCE [LARGE SCALE GENOMIC DNA]</scope>
    <source>
        <strain evidence="3">cv. HFTH1</strain>
        <tissue evidence="2">Young leaf</tissue>
    </source>
</reference>
<keyword evidence="1" id="KW-1133">Transmembrane helix</keyword>
<sequence>MLFLGGTSIKELSPWIERLTGLQVLSLINCKRLVHIPDTLSYTHSSVLARVPLHPNPPISRGFGYSVLIKHMDTKLCFEAINRTLHRVAAALHLYIYCLEKDVIAIQGRPCPSANSAPAQGQNCFGALLPLRIATAVTRAFLPDQCPLVAAFLISLLTSEIAAEIAQNSTEFYRIGRYRSPLQSSVRSSLSFLGTLAPSTQFRRKMGYLLDLRWEGLIDVIAIQGRPWPCANSAPVQGRNCIGPLLPSRIATAVTRAFLPDHCPSVPAFLIRLLASEIAAEITQNSTEYYRIGCCRSPLQSSVRSSLSFLGTLVPSTQFRRKMGDAWFLNSPEESLGFVLADEGFDVWVGSGGSTELAIFNLPEMMRCDIRQQAPKSLLLDIHSRIWQNWLKLPLVCTLYAANGASNILDSICDGHVDCLEWLYMILLLIVGVSIYICFVSTCTIAISQRAAFSACLEFTSERNLKRNRKLCLLV</sequence>
<keyword evidence="3" id="KW-1185">Reference proteome</keyword>
<protein>
    <submittedName>
        <fullName evidence="2">Uncharacterized protein</fullName>
    </submittedName>
</protein>
<feature type="transmembrane region" description="Helical" evidence="1">
    <location>
        <begin position="422"/>
        <end position="447"/>
    </location>
</feature>
<accession>A0A498JG73</accession>
<name>A0A498JG73_MALDO</name>
<proteinExistence type="predicted"/>
<keyword evidence="1" id="KW-0472">Membrane</keyword>
<comment type="caution">
    <text evidence="2">The sequence shown here is derived from an EMBL/GenBank/DDBJ whole genome shotgun (WGS) entry which is preliminary data.</text>
</comment>
<evidence type="ECO:0000313" key="2">
    <source>
        <dbReference type="EMBL" id="RXH94839.1"/>
    </source>
</evidence>
<dbReference type="Proteomes" id="UP000290289">
    <property type="component" value="Chromosome 7"/>
</dbReference>
<dbReference type="InterPro" id="IPR029058">
    <property type="entry name" value="AB_hydrolase_fold"/>
</dbReference>
<dbReference type="Gene3D" id="3.40.50.1820">
    <property type="entry name" value="alpha/beta hydrolase"/>
    <property type="match status" value="1"/>
</dbReference>
<dbReference type="AlphaFoldDB" id="A0A498JG73"/>
<evidence type="ECO:0000256" key="1">
    <source>
        <dbReference type="SAM" id="Phobius"/>
    </source>
</evidence>